<dbReference type="InterPro" id="IPR026270">
    <property type="entry name" value="SRP72"/>
</dbReference>
<dbReference type="SUPFAM" id="SSF48452">
    <property type="entry name" value="TPR-like"/>
    <property type="match status" value="1"/>
</dbReference>
<evidence type="ECO:0000313" key="2">
    <source>
        <dbReference type="EMBL" id="VDN22911.1"/>
    </source>
</evidence>
<dbReference type="WBParaSite" id="GPUH_0001376101-mRNA-1">
    <property type="protein sequence ID" value="GPUH_0001376101-mRNA-1"/>
    <property type="gene ID" value="GPUH_0001376101"/>
</dbReference>
<keyword evidence="3" id="KW-1185">Reference proteome</keyword>
<dbReference type="GO" id="GO:0006614">
    <property type="term" value="P:SRP-dependent cotranslational protein targeting to membrane"/>
    <property type="evidence" value="ECO:0007669"/>
    <property type="project" value="InterPro"/>
</dbReference>
<protein>
    <submittedName>
        <fullName evidence="4">TPR_REGION domain-containing protein</fullName>
    </submittedName>
</protein>
<evidence type="ECO:0000313" key="3">
    <source>
        <dbReference type="Proteomes" id="UP000271098"/>
    </source>
</evidence>
<keyword evidence="1" id="KW-0802">TPR repeat</keyword>
<dbReference type="EMBL" id="UYRT01080530">
    <property type="protein sequence ID" value="VDN22911.1"/>
    <property type="molecule type" value="Genomic_DNA"/>
</dbReference>
<dbReference type="GO" id="GO:0005786">
    <property type="term" value="C:signal recognition particle, endoplasmic reticulum targeting"/>
    <property type="evidence" value="ECO:0007669"/>
    <property type="project" value="TreeGrafter"/>
</dbReference>
<proteinExistence type="predicted"/>
<dbReference type="SMART" id="SM00028">
    <property type="entry name" value="TPR"/>
    <property type="match status" value="3"/>
</dbReference>
<name>A0A183DYF5_9BILA</name>
<dbReference type="PANTHER" id="PTHR14094:SF9">
    <property type="entry name" value="SIGNAL RECOGNITION PARTICLE SUBUNIT SRP72"/>
    <property type="match status" value="1"/>
</dbReference>
<dbReference type="Pfam" id="PF13181">
    <property type="entry name" value="TPR_8"/>
    <property type="match status" value="1"/>
</dbReference>
<dbReference type="InterPro" id="IPR011990">
    <property type="entry name" value="TPR-like_helical_dom_sf"/>
</dbReference>
<sequence length="523" mass="59190">MVVDSGAKQCFVDLAKADTSGDYEKALRIANKVLRTYPKETMAFKCKLVALIQLGRMDEALTLIKKTPPHHMGQVVCFLQPKLPVFSILTCIFEKAYVLYRLNEDAAALETLNKAPPDDYRCAELRAQLLYRAEKFEEASKIFMMLLKEYSDDYDEVRRTNLIATIAQLQAGGFAQISVLLEVCSDTLIEEGLAEEEIEEELSVIRVQKAFVLQKLGRNEDAFKIYLRIQDLNVSDKSVTATVANNIPSARSEQNLLEARKKLKAALQVENSKLTCRQRRTLLLNQALVHLFSNQREPCRRTLEEFAKKFGRCKEMTLVEAALHVRSKDSQKALAILESDTSNETKLTALQILLDEGKLEEASQVLNALPPKLLSFPAILQLKVAILLATNQQKMALDVLKDALGAASDKKLRAELLEEVASLNIQLEDYRSAVDYLQQLFELRPDDLQVVCRLIKAYATFDPQKAEELSMRVFPHEDSSDIDVDALEFSDAVLYGDRYRQKKETKVETLPDTVSYQLLPYLL</sequence>
<dbReference type="PROSITE" id="PS50005">
    <property type="entry name" value="TPR"/>
    <property type="match status" value="1"/>
</dbReference>
<dbReference type="InterPro" id="IPR019734">
    <property type="entry name" value="TPR_rpt"/>
</dbReference>
<dbReference type="AlphaFoldDB" id="A0A183DYF5"/>
<dbReference type="InterPro" id="IPR031545">
    <property type="entry name" value="SRP72_TPR-like"/>
</dbReference>
<dbReference type="PANTHER" id="PTHR14094">
    <property type="entry name" value="SIGNAL RECOGNITION PARTICLE 72"/>
    <property type="match status" value="1"/>
</dbReference>
<accession>A0A183DYF5</accession>
<evidence type="ECO:0000313" key="4">
    <source>
        <dbReference type="WBParaSite" id="GPUH_0001376101-mRNA-1"/>
    </source>
</evidence>
<reference evidence="4" key="1">
    <citation type="submission" date="2016-06" db="UniProtKB">
        <authorList>
            <consortium name="WormBaseParasite"/>
        </authorList>
    </citation>
    <scope>IDENTIFICATION</scope>
</reference>
<dbReference type="GO" id="GO:0008312">
    <property type="term" value="F:7S RNA binding"/>
    <property type="evidence" value="ECO:0007669"/>
    <property type="project" value="TreeGrafter"/>
</dbReference>
<dbReference type="GO" id="GO:0043022">
    <property type="term" value="F:ribosome binding"/>
    <property type="evidence" value="ECO:0007669"/>
    <property type="project" value="TreeGrafter"/>
</dbReference>
<gene>
    <name evidence="2" type="ORF">GPUH_LOCUS13746</name>
</gene>
<organism evidence="4">
    <name type="scientific">Gongylonema pulchrum</name>
    <dbReference type="NCBI Taxonomy" id="637853"/>
    <lineage>
        <taxon>Eukaryota</taxon>
        <taxon>Metazoa</taxon>
        <taxon>Ecdysozoa</taxon>
        <taxon>Nematoda</taxon>
        <taxon>Chromadorea</taxon>
        <taxon>Rhabditida</taxon>
        <taxon>Spirurina</taxon>
        <taxon>Spiruromorpha</taxon>
        <taxon>Spiruroidea</taxon>
        <taxon>Gongylonematidae</taxon>
        <taxon>Gongylonema</taxon>
    </lineage>
</organism>
<feature type="repeat" description="TPR" evidence="1">
    <location>
        <begin position="414"/>
        <end position="447"/>
    </location>
</feature>
<dbReference type="Gene3D" id="1.25.40.10">
    <property type="entry name" value="Tetratricopeptide repeat domain"/>
    <property type="match status" value="3"/>
</dbReference>
<dbReference type="Pfam" id="PF17004">
    <property type="entry name" value="SRP_TPR_like"/>
    <property type="match status" value="1"/>
</dbReference>
<dbReference type="OrthoDB" id="5421607at2759"/>
<dbReference type="Proteomes" id="UP000271098">
    <property type="component" value="Unassembled WGS sequence"/>
</dbReference>
<reference evidence="2 3" key="2">
    <citation type="submission" date="2018-11" db="EMBL/GenBank/DDBJ databases">
        <authorList>
            <consortium name="Pathogen Informatics"/>
        </authorList>
    </citation>
    <scope>NUCLEOTIDE SEQUENCE [LARGE SCALE GENOMIC DNA]</scope>
</reference>
<evidence type="ECO:0000256" key="1">
    <source>
        <dbReference type="PROSITE-ProRule" id="PRU00339"/>
    </source>
</evidence>